<dbReference type="EMBL" id="LT907975">
    <property type="protein sequence ID" value="SOB60095.1"/>
    <property type="molecule type" value="Genomic_DNA"/>
</dbReference>
<accession>A0A2C8FDF9</accession>
<dbReference type="Pfam" id="PF09967">
    <property type="entry name" value="DUF2201"/>
    <property type="match status" value="1"/>
</dbReference>
<proteinExistence type="predicted"/>
<dbReference type="Pfam" id="PF13203">
    <property type="entry name" value="DUF2201_N"/>
    <property type="match status" value="1"/>
</dbReference>
<dbReference type="PANTHER" id="PTHR38730">
    <property type="entry name" value="SLL7028 PROTEIN"/>
    <property type="match status" value="1"/>
</dbReference>
<feature type="compositionally biased region" description="Basic and acidic residues" evidence="1">
    <location>
        <begin position="210"/>
        <end position="222"/>
    </location>
</feature>
<evidence type="ECO:0008006" key="6">
    <source>
        <dbReference type="Google" id="ProtNLM"/>
    </source>
</evidence>
<dbReference type="PANTHER" id="PTHR38730:SF1">
    <property type="entry name" value="SLL7028 PROTEIN"/>
    <property type="match status" value="1"/>
</dbReference>
<dbReference type="Proteomes" id="UP000219215">
    <property type="component" value="Chromosome DPRO"/>
</dbReference>
<reference evidence="5" key="1">
    <citation type="submission" date="2017-09" db="EMBL/GenBank/DDBJ databases">
        <authorList>
            <person name="Regsiter A."/>
            <person name="William W."/>
        </authorList>
    </citation>
    <scope>NUCLEOTIDE SEQUENCE [LARGE SCALE GENOMIC DNA]</scope>
    <source>
        <strain evidence="5">500-1</strain>
    </source>
</reference>
<gene>
    <name evidence="4" type="ORF">DPRO_3183</name>
</gene>
<evidence type="ECO:0000259" key="2">
    <source>
        <dbReference type="Pfam" id="PF09967"/>
    </source>
</evidence>
<feature type="compositionally biased region" description="Gly residues" evidence="1">
    <location>
        <begin position="177"/>
        <end position="192"/>
    </location>
</feature>
<dbReference type="InterPro" id="IPR018698">
    <property type="entry name" value="VWA-like_dom"/>
</dbReference>
<evidence type="ECO:0000313" key="5">
    <source>
        <dbReference type="Proteomes" id="UP000219215"/>
    </source>
</evidence>
<sequence>MDTAHAKLIKARTGLLLEHPFFGSLCLRMEPKADPTCDTAWTDGKTFAFNPGFVTGLSDAQLKGLVAHTVMHPACQHHTRRNGRDPSMWNQACDYAINGILIDAGITLPPKYLDDPSYHGMSVDDIYSELRSFHPEEEKPSLSEGEGAEDGAVDMQDMDGKGKDGDGLGEGTDSNGGDAGGDGEADGSQGGDAGEDGSADGNGDPGGSGEVRDAPDSERGGGADESPSDEEWELALAQAAQSAREVGELPGALERLINDVLHPKLDWQELLSRYISDRARDDYSWTPPSKRFLHLDVVLPSLSHQKLPEVVLAIDTSGSVTEAEMNQFAAEVSGILESFDTTIHVVYCDSEVKHSDTFGRCDLPLEIRPEGGGGTDFRPAFAWVEREGLDPACLVYLTDLECLSFPDREPDYPVLWAQVGQGGKVVPFGDVIEIR</sequence>
<protein>
    <recommendedName>
        <fullName evidence="6">Metal-dependent peptidase</fullName>
    </recommendedName>
</protein>
<name>A0A2C8FDF9_9BACT</name>
<dbReference type="AlphaFoldDB" id="A0A2C8FDF9"/>
<evidence type="ECO:0000313" key="4">
    <source>
        <dbReference type="EMBL" id="SOB60095.1"/>
    </source>
</evidence>
<dbReference type="SUPFAM" id="SSF53300">
    <property type="entry name" value="vWA-like"/>
    <property type="match status" value="1"/>
</dbReference>
<dbReference type="InterPro" id="IPR036465">
    <property type="entry name" value="vWFA_dom_sf"/>
</dbReference>
<feature type="region of interest" description="Disordered" evidence="1">
    <location>
        <begin position="133"/>
        <end position="232"/>
    </location>
</feature>
<organism evidence="4 5">
    <name type="scientific">Pseudodesulfovibrio profundus</name>
    <dbReference type="NCBI Taxonomy" id="57320"/>
    <lineage>
        <taxon>Bacteria</taxon>
        <taxon>Pseudomonadati</taxon>
        <taxon>Thermodesulfobacteriota</taxon>
        <taxon>Desulfovibrionia</taxon>
        <taxon>Desulfovibrionales</taxon>
        <taxon>Desulfovibrionaceae</taxon>
    </lineage>
</organism>
<dbReference type="OrthoDB" id="9761650at2"/>
<feature type="domain" description="VWA-like" evidence="2">
    <location>
        <begin position="310"/>
        <end position="434"/>
    </location>
</feature>
<feature type="domain" description="Putative metallopeptidase" evidence="3">
    <location>
        <begin position="5"/>
        <end position="302"/>
    </location>
</feature>
<evidence type="ECO:0000259" key="3">
    <source>
        <dbReference type="Pfam" id="PF13203"/>
    </source>
</evidence>
<keyword evidence="5" id="KW-1185">Reference proteome</keyword>
<evidence type="ECO:0000256" key="1">
    <source>
        <dbReference type="SAM" id="MobiDB-lite"/>
    </source>
</evidence>
<dbReference type="InterPro" id="IPR025154">
    <property type="entry name" value="Put_metallopeptidase_dom"/>
</dbReference>
<dbReference type="KEGG" id="pprf:DPRO_3183"/>
<dbReference type="RefSeq" id="WP_097013776.1">
    <property type="nucleotide sequence ID" value="NZ_LT907975.1"/>
</dbReference>